<dbReference type="Gene3D" id="4.10.240.10">
    <property type="entry name" value="Zn(2)-C6 fungal-type DNA-binding domain"/>
    <property type="match status" value="1"/>
</dbReference>
<dbReference type="InterPro" id="IPR036864">
    <property type="entry name" value="Zn2-C6_fun-type_DNA-bd_sf"/>
</dbReference>
<dbReference type="GO" id="GO:0000981">
    <property type="term" value="F:DNA-binding transcription factor activity, RNA polymerase II-specific"/>
    <property type="evidence" value="ECO:0007669"/>
    <property type="project" value="InterPro"/>
</dbReference>
<gene>
    <name evidence="5" type="ORF">GMOD_00009339</name>
</gene>
<feature type="region of interest" description="Disordered" evidence="3">
    <location>
        <begin position="399"/>
        <end position="424"/>
    </location>
</feature>
<dbReference type="SMART" id="SM00906">
    <property type="entry name" value="Fungal_trans"/>
    <property type="match status" value="1"/>
</dbReference>
<evidence type="ECO:0000256" key="2">
    <source>
        <dbReference type="ARBA" id="ARBA00023242"/>
    </source>
</evidence>
<name>A0A3M7MGE8_9PLEO</name>
<proteinExistence type="predicted"/>
<dbReference type="Proteomes" id="UP000265663">
    <property type="component" value="Unassembled WGS sequence"/>
</dbReference>
<dbReference type="GO" id="GO:0005634">
    <property type="term" value="C:nucleus"/>
    <property type="evidence" value="ECO:0007669"/>
    <property type="project" value="TreeGrafter"/>
</dbReference>
<dbReference type="InterPro" id="IPR013094">
    <property type="entry name" value="AB_hydrolase_3"/>
</dbReference>
<evidence type="ECO:0000313" key="6">
    <source>
        <dbReference type="Proteomes" id="UP000265663"/>
    </source>
</evidence>
<feature type="domain" description="Zn(2)-C6 fungal-type" evidence="4">
    <location>
        <begin position="364"/>
        <end position="395"/>
    </location>
</feature>
<dbReference type="EMBL" id="KE747841">
    <property type="protein sequence ID" value="RMZ73601.1"/>
    <property type="molecule type" value="Genomic_DNA"/>
</dbReference>
<evidence type="ECO:0000256" key="1">
    <source>
        <dbReference type="ARBA" id="ARBA00022723"/>
    </source>
</evidence>
<dbReference type="GO" id="GO:0001080">
    <property type="term" value="P:nitrogen catabolite activation of transcription from RNA polymerase II promoter"/>
    <property type="evidence" value="ECO:0007669"/>
    <property type="project" value="TreeGrafter"/>
</dbReference>
<dbReference type="InterPro" id="IPR007219">
    <property type="entry name" value="XnlR_reg_dom"/>
</dbReference>
<dbReference type="InterPro" id="IPR029058">
    <property type="entry name" value="AB_hydrolase_fold"/>
</dbReference>
<dbReference type="GO" id="GO:0016787">
    <property type="term" value="F:hydrolase activity"/>
    <property type="evidence" value="ECO:0007669"/>
    <property type="project" value="UniProtKB-KW"/>
</dbReference>
<dbReference type="Pfam" id="PF04082">
    <property type="entry name" value="Fungal_trans"/>
    <property type="match status" value="1"/>
</dbReference>
<evidence type="ECO:0000313" key="5">
    <source>
        <dbReference type="EMBL" id="RMZ73601.1"/>
    </source>
</evidence>
<dbReference type="Pfam" id="PF07859">
    <property type="entry name" value="Abhydrolase_3"/>
    <property type="match status" value="1"/>
</dbReference>
<dbReference type="SUPFAM" id="SSF57701">
    <property type="entry name" value="Zn2/Cys6 DNA-binding domain"/>
    <property type="match status" value="1"/>
</dbReference>
<dbReference type="GO" id="GO:0008270">
    <property type="term" value="F:zinc ion binding"/>
    <property type="evidence" value="ECO:0007669"/>
    <property type="project" value="InterPro"/>
</dbReference>
<dbReference type="PANTHER" id="PTHR31668">
    <property type="entry name" value="GLUCOSE TRANSPORT TRANSCRIPTION REGULATOR RGT1-RELATED-RELATED"/>
    <property type="match status" value="1"/>
</dbReference>
<dbReference type="SUPFAM" id="SSF53474">
    <property type="entry name" value="alpha/beta-Hydrolases"/>
    <property type="match status" value="1"/>
</dbReference>
<reference evidence="5 6" key="1">
    <citation type="journal article" date="2014" name="PLoS ONE">
        <title>De novo Genome Assembly of the Fungal Plant Pathogen Pyrenophora semeniperda.</title>
        <authorList>
            <person name="Soliai M.M."/>
            <person name="Meyer S.E."/>
            <person name="Udall J.A."/>
            <person name="Elzinga D.E."/>
            <person name="Hermansen R.A."/>
            <person name="Bodily P.M."/>
            <person name="Hart A.A."/>
            <person name="Coleman C.E."/>
        </authorList>
    </citation>
    <scope>NUCLEOTIDE SEQUENCE [LARGE SCALE GENOMIC DNA]</scope>
    <source>
        <strain evidence="5 6">CCB06</strain>
        <tissue evidence="5">Mycelium</tissue>
    </source>
</reference>
<sequence length="975" mass="109074">MRHCSRILYPNSTGMAVEIPPVITVSAAANAPHKIPPHWLPHLDPEWIQLWTTHGGHHRQAEQVPIEQVRLKPLAYSFTYPTWSGPCVFKECEYEIPVTRPAGYVTMRVYTPEGQGPYPLKRNAGGWVLGGLHSEAAWCKSVCNSTGIVIVDVEYRLAPEYVFPTAIYDAWDALLWVISHAAELNVDAGSVSIGGLSAGGHMAAVLSHMARDAGVTLRLALLVVPSTDFRWLIAEEPVRSAVAKLYPSTALYEDAPWGGLKREQWFLDYWIPAGIIREAACTDWIASPVLAKSFDRLPPTHIITAEFDICRDEAQSYAVLLAKSGNFVTEKCYQGMPHAFGHYTHPERGLSKGQEYVRDTCRRACDNCRARKSACRIDTAPPCRLCHLSRRECTFEAASRSTRAPATGTSATHASPFHSSQEPANLDVSNQRLLPDNESYDQHAYLLPSDLPDSSADFWLDQAMIDMEVQSFNHINTSPNDVSGDQLGLPTPSAQGHETASIVCGLTGDMDPYLMQRYNFGPDGNFVFKRLAIRSMMQDIHPVQLLVSNAIETGNESSQDSHPFRTELEKLFVYPHFPILPPAHSTTAVEPEKSNPPLLAAIYLVTLPFAGFDDYLSVQIAYDLPDAEKLWNLASDVVHQERHKPDFSTLQTLILLLVAPPHKPLMPDYATKWSLVGAMVTVSQTLGLHFDPTLWNILPAEIELRKRLSWAVKMVDIWHAAVLGRSCLIHDENWLVPEPCPSDFSHQESQTRFPAHFIHMYKLTTILNKTLTTLFSLRAVQTLARDYDATLCKAQTLVEDLNYWSSAAAGMQSEPQDEDMNSFGPLLLGGHVVKVLLFRAILRPFNAVPSSANPSNATEERREFEARRLSRAGAKACVASFVAFTSNLKSSWIHGFWPFWCTLGWSTMCNFALLLHVTADTPEEAHECWVLLDRARRAIRLQSKSLDMLRFSLLRIDSIFWKGLDNVLKTKLQEM</sequence>
<dbReference type="PROSITE" id="PS00463">
    <property type="entry name" value="ZN2_CY6_FUNGAL_1"/>
    <property type="match status" value="1"/>
</dbReference>
<dbReference type="AlphaFoldDB" id="A0A3M7MGE8"/>
<keyword evidence="1" id="KW-0479">Metal-binding</keyword>
<dbReference type="GO" id="GO:0003677">
    <property type="term" value="F:DNA binding"/>
    <property type="evidence" value="ECO:0007669"/>
    <property type="project" value="InterPro"/>
</dbReference>
<dbReference type="OrthoDB" id="408631at2759"/>
<dbReference type="CDD" id="cd00067">
    <property type="entry name" value="GAL4"/>
    <property type="match status" value="1"/>
</dbReference>
<protein>
    <submittedName>
        <fullName evidence="5">Alpha beta hydrolase fold-3</fullName>
    </submittedName>
</protein>
<dbReference type="CDD" id="cd12148">
    <property type="entry name" value="fungal_TF_MHR"/>
    <property type="match status" value="1"/>
</dbReference>
<evidence type="ECO:0000256" key="3">
    <source>
        <dbReference type="SAM" id="MobiDB-lite"/>
    </source>
</evidence>
<dbReference type="InterPro" id="IPR050797">
    <property type="entry name" value="Carb_Metab_Trans_Reg"/>
</dbReference>
<keyword evidence="5" id="KW-0378">Hydrolase</keyword>
<organism evidence="5 6">
    <name type="scientific">Pyrenophora seminiperda CCB06</name>
    <dbReference type="NCBI Taxonomy" id="1302712"/>
    <lineage>
        <taxon>Eukaryota</taxon>
        <taxon>Fungi</taxon>
        <taxon>Dikarya</taxon>
        <taxon>Ascomycota</taxon>
        <taxon>Pezizomycotina</taxon>
        <taxon>Dothideomycetes</taxon>
        <taxon>Pleosporomycetidae</taxon>
        <taxon>Pleosporales</taxon>
        <taxon>Pleosporineae</taxon>
        <taxon>Pleosporaceae</taxon>
        <taxon>Pyrenophora</taxon>
    </lineage>
</organism>
<keyword evidence="2" id="KW-0539">Nucleus</keyword>
<dbReference type="PROSITE" id="PS50048">
    <property type="entry name" value="ZN2_CY6_FUNGAL_2"/>
    <property type="match status" value="1"/>
</dbReference>
<dbReference type="PANTHER" id="PTHR31668:SF4">
    <property type="entry name" value="TRANSCRIPTIONAL ACTIVATOR PROTEIN DAL81"/>
    <property type="match status" value="1"/>
</dbReference>
<dbReference type="InterPro" id="IPR001138">
    <property type="entry name" value="Zn2Cys6_DnaBD"/>
</dbReference>
<evidence type="ECO:0000259" key="4">
    <source>
        <dbReference type="PROSITE" id="PS50048"/>
    </source>
</evidence>
<dbReference type="GO" id="GO:0006351">
    <property type="term" value="P:DNA-templated transcription"/>
    <property type="evidence" value="ECO:0007669"/>
    <property type="project" value="InterPro"/>
</dbReference>
<dbReference type="Gene3D" id="3.40.50.1820">
    <property type="entry name" value="alpha/beta hydrolase"/>
    <property type="match status" value="1"/>
</dbReference>
<keyword evidence="6" id="KW-1185">Reference proteome</keyword>
<accession>A0A3M7MGE8</accession>